<sequence length="279" mass="30206">MSEPGPSTHPHGPPNLGQPPLTSGSNVPNGSANMTSGRPGEGESSTQTTETQQSQAESSTQGNSSSPDDKPKSTGGRRSGRSATMTNDEWARQRKDNHKEVERRRRGNINEGINELGRIVPNGSGEKAKGAILSRAVSYIHHLKENEARNIEKWTLEKLLMDQAMGDLQGQLEELRRLWDDERTARQRAEAELALLKGMPTPAVPPIPPVVQAPPSLPVVGPTTAAISSVDPNAQEPPAPETAKTSPKRTLEEVNNSAAAEDLQYQETDADRAKRQRVE</sequence>
<evidence type="ECO:0000256" key="3">
    <source>
        <dbReference type="SAM" id="MobiDB-lite"/>
    </source>
</evidence>
<feature type="domain" description="BHLH" evidence="4">
    <location>
        <begin position="93"/>
        <end position="143"/>
    </location>
</feature>
<name>A0AAD5YAZ9_9APHY</name>
<dbReference type="InterPro" id="IPR036638">
    <property type="entry name" value="HLH_DNA-bd_sf"/>
</dbReference>
<dbReference type="GO" id="GO:0003700">
    <property type="term" value="F:DNA-binding transcription factor activity"/>
    <property type="evidence" value="ECO:0007669"/>
    <property type="project" value="InterPro"/>
</dbReference>
<gene>
    <name evidence="5" type="ORF">NLI96_g9438</name>
</gene>
<feature type="compositionally biased region" description="Basic and acidic residues" evidence="3">
    <location>
        <begin position="269"/>
        <end position="279"/>
    </location>
</feature>
<protein>
    <recommendedName>
        <fullName evidence="4">BHLH domain-containing protein</fullName>
    </recommendedName>
</protein>
<comment type="caution">
    <text evidence="5">The sequence shown here is derived from an EMBL/GenBank/DDBJ whole genome shotgun (WGS) entry which is preliminary data.</text>
</comment>
<keyword evidence="1" id="KW-0238">DNA-binding</keyword>
<accession>A0AAD5YAZ9</accession>
<reference evidence="5" key="1">
    <citation type="submission" date="2022-07" db="EMBL/GenBank/DDBJ databases">
        <title>Genome Sequence of Physisporinus lineatus.</title>
        <authorList>
            <person name="Buettner E."/>
        </authorList>
    </citation>
    <scope>NUCLEOTIDE SEQUENCE</scope>
    <source>
        <strain evidence="5">VT162</strain>
    </source>
</reference>
<dbReference type="SUPFAM" id="SSF47459">
    <property type="entry name" value="HLH, helix-loop-helix DNA-binding domain"/>
    <property type="match status" value="1"/>
</dbReference>
<evidence type="ECO:0000259" key="4">
    <source>
        <dbReference type="PROSITE" id="PS50888"/>
    </source>
</evidence>
<feature type="region of interest" description="Disordered" evidence="3">
    <location>
        <begin position="215"/>
        <end position="279"/>
    </location>
</feature>
<dbReference type="InterPro" id="IPR011598">
    <property type="entry name" value="bHLH_dom"/>
</dbReference>
<proteinExistence type="predicted"/>
<feature type="compositionally biased region" description="Low complexity" evidence="3">
    <location>
        <begin position="42"/>
        <end position="62"/>
    </location>
</feature>
<dbReference type="GO" id="GO:0046983">
    <property type="term" value="F:protein dimerization activity"/>
    <property type="evidence" value="ECO:0007669"/>
    <property type="project" value="InterPro"/>
</dbReference>
<feature type="compositionally biased region" description="Basic and acidic residues" evidence="3">
    <location>
        <begin position="89"/>
        <end position="103"/>
    </location>
</feature>
<dbReference type="GO" id="GO:0003677">
    <property type="term" value="F:DNA binding"/>
    <property type="evidence" value="ECO:0007669"/>
    <property type="project" value="UniProtKB-KW"/>
</dbReference>
<keyword evidence="6" id="KW-1185">Reference proteome</keyword>
<dbReference type="PANTHER" id="PTHR47787:SF1">
    <property type="entry name" value="CENTROMERE-BINDING PROTEIN 1"/>
    <property type="match status" value="1"/>
</dbReference>
<evidence type="ECO:0000256" key="1">
    <source>
        <dbReference type="ARBA" id="ARBA00023125"/>
    </source>
</evidence>
<dbReference type="SMART" id="SM00353">
    <property type="entry name" value="HLH"/>
    <property type="match status" value="1"/>
</dbReference>
<dbReference type="Pfam" id="PF00010">
    <property type="entry name" value="HLH"/>
    <property type="match status" value="1"/>
</dbReference>
<dbReference type="PROSITE" id="PS50888">
    <property type="entry name" value="BHLH"/>
    <property type="match status" value="1"/>
</dbReference>
<dbReference type="AlphaFoldDB" id="A0AAD5YAZ9"/>
<dbReference type="GO" id="GO:0005634">
    <property type="term" value="C:nucleus"/>
    <property type="evidence" value="ECO:0007669"/>
    <property type="project" value="TreeGrafter"/>
</dbReference>
<dbReference type="EMBL" id="JANAWD010000475">
    <property type="protein sequence ID" value="KAJ3478906.1"/>
    <property type="molecule type" value="Genomic_DNA"/>
</dbReference>
<feature type="region of interest" description="Disordered" evidence="3">
    <location>
        <begin position="1"/>
        <end position="125"/>
    </location>
</feature>
<organism evidence="5 6">
    <name type="scientific">Meripilus lineatus</name>
    <dbReference type="NCBI Taxonomy" id="2056292"/>
    <lineage>
        <taxon>Eukaryota</taxon>
        <taxon>Fungi</taxon>
        <taxon>Dikarya</taxon>
        <taxon>Basidiomycota</taxon>
        <taxon>Agaricomycotina</taxon>
        <taxon>Agaricomycetes</taxon>
        <taxon>Polyporales</taxon>
        <taxon>Meripilaceae</taxon>
        <taxon>Meripilus</taxon>
    </lineage>
</organism>
<dbReference type="Proteomes" id="UP001212997">
    <property type="component" value="Unassembled WGS sequence"/>
</dbReference>
<dbReference type="Gene3D" id="4.10.280.10">
    <property type="entry name" value="Helix-loop-helix DNA-binding domain"/>
    <property type="match status" value="1"/>
</dbReference>
<evidence type="ECO:0000313" key="5">
    <source>
        <dbReference type="EMBL" id="KAJ3478906.1"/>
    </source>
</evidence>
<dbReference type="CDD" id="cd11398">
    <property type="entry name" value="bHLHzip_scCBP1"/>
    <property type="match status" value="1"/>
</dbReference>
<dbReference type="PANTHER" id="PTHR47787">
    <property type="entry name" value="CENTROMERE-BINDING PROTEIN 1"/>
    <property type="match status" value="1"/>
</dbReference>
<keyword evidence="2" id="KW-0539">Nucleus</keyword>
<feature type="compositionally biased region" description="Polar residues" evidence="3">
    <location>
        <begin position="20"/>
        <end position="36"/>
    </location>
</feature>
<evidence type="ECO:0000313" key="6">
    <source>
        <dbReference type="Proteomes" id="UP001212997"/>
    </source>
</evidence>
<evidence type="ECO:0000256" key="2">
    <source>
        <dbReference type="ARBA" id="ARBA00023242"/>
    </source>
</evidence>
<dbReference type="InterPro" id="IPR047206">
    <property type="entry name" value="bHLHzip_scCBP1-like"/>
</dbReference>